<reference evidence="1 2" key="1">
    <citation type="journal article" date="2019" name="Sci. Rep.">
        <title>Orb-weaving spider Araneus ventricosus genome elucidates the spidroin gene catalogue.</title>
        <authorList>
            <person name="Kono N."/>
            <person name="Nakamura H."/>
            <person name="Ohtoshi R."/>
            <person name="Moran D.A.P."/>
            <person name="Shinohara A."/>
            <person name="Yoshida Y."/>
            <person name="Fujiwara M."/>
            <person name="Mori M."/>
            <person name="Tomita M."/>
            <person name="Arakawa K."/>
        </authorList>
    </citation>
    <scope>NUCLEOTIDE SEQUENCE [LARGE SCALE GENOMIC DNA]</scope>
</reference>
<evidence type="ECO:0008006" key="3">
    <source>
        <dbReference type="Google" id="ProtNLM"/>
    </source>
</evidence>
<dbReference type="PANTHER" id="PTHR33198">
    <property type="entry name" value="ANK_REP_REGION DOMAIN-CONTAINING PROTEIN-RELATED"/>
    <property type="match status" value="1"/>
</dbReference>
<evidence type="ECO:0000313" key="1">
    <source>
        <dbReference type="EMBL" id="GBM33008.1"/>
    </source>
</evidence>
<dbReference type="OrthoDB" id="6432042at2759"/>
<gene>
    <name evidence="1" type="ORF">AVEN_263500_1</name>
</gene>
<dbReference type="EMBL" id="BGPR01000722">
    <property type="protein sequence ID" value="GBM33008.1"/>
    <property type="molecule type" value="Genomic_DNA"/>
</dbReference>
<comment type="caution">
    <text evidence="1">The sequence shown here is derived from an EMBL/GenBank/DDBJ whole genome shotgun (WGS) entry which is preliminary data.</text>
</comment>
<sequence>MALPQSLSMEPFNAEVETFALYLDQLEMFFTTNNVTDDKKPKDKSFQELTTILEKQLNPKPLVISERFRFHKRNQTEGECVEDFCAQLKKLSTNCEFGQFLDDNLPDRFVCGLRSEAIQKKLLSEADLTHEKAVNIGIAMETAARDTVELHIMCDSKSLHKGNQARNSTKCSCDCQQNRELKPVRDKTRRTFRSRCFRCSSLLHFADVALTVSLTTKKSI</sequence>
<dbReference type="Proteomes" id="UP000499080">
    <property type="component" value="Unassembled WGS sequence"/>
</dbReference>
<keyword evidence="2" id="KW-1185">Reference proteome</keyword>
<accession>A0A4Y2EXR3</accession>
<organism evidence="1 2">
    <name type="scientific">Araneus ventricosus</name>
    <name type="common">Orbweaver spider</name>
    <name type="synonym">Epeira ventricosa</name>
    <dbReference type="NCBI Taxonomy" id="182803"/>
    <lineage>
        <taxon>Eukaryota</taxon>
        <taxon>Metazoa</taxon>
        <taxon>Ecdysozoa</taxon>
        <taxon>Arthropoda</taxon>
        <taxon>Chelicerata</taxon>
        <taxon>Arachnida</taxon>
        <taxon>Araneae</taxon>
        <taxon>Araneomorphae</taxon>
        <taxon>Entelegynae</taxon>
        <taxon>Araneoidea</taxon>
        <taxon>Araneidae</taxon>
        <taxon>Araneus</taxon>
    </lineage>
</organism>
<dbReference type="AlphaFoldDB" id="A0A4Y2EXR3"/>
<protein>
    <recommendedName>
        <fullName evidence="3">Retrotransposon gag domain-containing protein</fullName>
    </recommendedName>
</protein>
<proteinExistence type="predicted"/>
<name>A0A4Y2EXR3_ARAVE</name>
<evidence type="ECO:0000313" key="2">
    <source>
        <dbReference type="Proteomes" id="UP000499080"/>
    </source>
</evidence>
<dbReference type="PANTHER" id="PTHR33198:SF19">
    <property type="entry name" value="CCHC-TYPE DOMAIN-CONTAINING PROTEIN"/>
    <property type="match status" value="1"/>
</dbReference>